<dbReference type="AlphaFoldDB" id="A0A518FM96"/>
<dbReference type="RefSeq" id="WP_145105991.1">
    <property type="nucleotide sequence ID" value="NZ_CP036277.1"/>
</dbReference>
<dbReference type="InterPro" id="IPR036278">
    <property type="entry name" value="Sialidase_sf"/>
</dbReference>
<accession>A0A518FM96</accession>
<dbReference type="Proteomes" id="UP000320839">
    <property type="component" value="Chromosome"/>
</dbReference>
<gene>
    <name evidence="1" type="ORF">Pan153_21410</name>
</gene>
<organism evidence="1 2">
    <name type="scientific">Gimesia panareensis</name>
    <dbReference type="NCBI Taxonomy" id="2527978"/>
    <lineage>
        <taxon>Bacteria</taxon>
        <taxon>Pseudomonadati</taxon>
        <taxon>Planctomycetota</taxon>
        <taxon>Planctomycetia</taxon>
        <taxon>Planctomycetales</taxon>
        <taxon>Planctomycetaceae</taxon>
        <taxon>Gimesia</taxon>
    </lineage>
</organism>
<dbReference type="EMBL" id="CP036317">
    <property type="protein sequence ID" value="QDV17488.1"/>
    <property type="molecule type" value="Genomic_DNA"/>
</dbReference>
<dbReference type="PANTHER" id="PTHR43752">
    <property type="entry name" value="BNR/ASP-BOX REPEAT FAMILY PROTEIN"/>
    <property type="match status" value="1"/>
</dbReference>
<dbReference type="CDD" id="cd15482">
    <property type="entry name" value="Sialidase_non-viral"/>
    <property type="match status" value="1"/>
</dbReference>
<dbReference type="Pfam" id="PF13088">
    <property type="entry name" value="BNR_2"/>
    <property type="match status" value="1"/>
</dbReference>
<accession>A0A518A3I4</accession>
<proteinExistence type="predicted"/>
<dbReference type="SUPFAM" id="SSF50939">
    <property type="entry name" value="Sialidases"/>
    <property type="match status" value="1"/>
</dbReference>
<dbReference type="InterPro" id="IPR011040">
    <property type="entry name" value="Sialidase"/>
</dbReference>
<name>A0A518FM96_9PLAN</name>
<evidence type="ECO:0000313" key="1">
    <source>
        <dbReference type="EMBL" id="QDV17488.1"/>
    </source>
</evidence>
<protein>
    <submittedName>
        <fullName evidence="1">BNR/Asp-box repeat protein</fullName>
    </submittedName>
</protein>
<sequence>MSFIKNTIVLTGVFCLLIGAGLIAAKPKHKSADEIRRMEQIADLALIPPKLNTSPLPEYDYDKLDYGMTIGIERTPGGRLWACWVAGGDSPKAFFVLATSDDDGEHWSHPRLVLDSHSPELPMERSILVGNLWTDPLGRLWLIFDQSMHMFDGRAGVWATVCDNPDADEPVWSAPRRIWHGVTLNKPTVLSSGEWMLPVSLDQREGFGPFKGCFKELDPFRGANVFVSTDQGASWERRGAVRFPSPDWHEHMIVERKDGSLWMLARTAKGIMQSTSLDGGRTWAKPSAPPQIKQPNARFHIRRLASGRLLLIKHGDQIDAHHGRVQLSAWLSDDEGQTWRGGLVLDERKGISYPDGFQAPDGTIYISYDRNRATDGEILLARFTEQDVLARKLTGAKSRLKMLISSATPSGKSKAD</sequence>
<dbReference type="Gene3D" id="2.120.10.10">
    <property type="match status" value="1"/>
</dbReference>
<dbReference type="OrthoDB" id="41724at2"/>
<dbReference type="PANTHER" id="PTHR43752:SF2">
    <property type="entry name" value="BNR_ASP-BOX REPEAT FAMILY PROTEIN"/>
    <property type="match status" value="1"/>
</dbReference>
<evidence type="ECO:0000313" key="2">
    <source>
        <dbReference type="Proteomes" id="UP000320839"/>
    </source>
</evidence>
<reference evidence="1 2" key="1">
    <citation type="submission" date="2019-02" db="EMBL/GenBank/DDBJ databases">
        <title>Deep-cultivation of Planctomycetes and their phenomic and genomic characterization uncovers novel biology.</title>
        <authorList>
            <person name="Wiegand S."/>
            <person name="Jogler M."/>
            <person name="Boedeker C."/>
            <person name="Pinto D."/>
            <person name="Vollmers J."/>
            <person name="Rivas-Marin E."/>
            <person name="Kohn T."/>
            <person name="Peeters S.H."/>
            <person name="Heuer A."/>
            <person name="Rast P."/>
            <person name="Oberbeckmann S."/>
            <person name="Bunk B."/>
            <person name="Jeske O."/>
            <person name="Meyerdierks A."/>
            <person name="Storesund J.E."/>
            <person name="Kallscheuer N."/>
            <person name="Luecker S."/>
            <person name="Lage O.M."/>
            <person name="Pohl T."/>
            <person name="Merkel B.J."/>
            <person name="Hornburger P."/>
            <person name="Mueller R.-W."/>
            <person name="Bruemmer F."/>
            <person name="Labrenz M."/>
            <person name="Spormann A.M."/>
            <person name="Op den Camp H."/>
            <person name="Overmann J."/>
            <person name="Amann R."/>
            <person name="Jetten M.S.M."/>
            <person name="Mascher T."/>
            <person name="Medema M.H."/>
            <person name="Devos D.P."/>
            <person name="Kaster A.-K."/>
            <person name="Ovreas L."/>
            <person name="Rohde M."/>
            <person name="Galperin M.Y."/>
            <person name="Jogler C."/>
        </authorList>
    </citation>
    <scope>NUCLEOTIDE SEQUENCE [LARGE SCALE GENOMIC DNA]</scope>
    <source>
        <strain evidence="1 2">Pan153</strain>
    </source>
</reference>